<accession>A0A835IER1</accession>
<feature type="non-terminal residue" evidence="7">
    <location>
        <position position="80"/>
    </location>
</feature>
<evidence type="ECO:0000256" key="4">
    <source>
        <dbReference type="ARBA" id="ARBA00023136"/>
    </source>
</evidence>
<evidence type="ECO:0000259" key="6">
    <source>
        <dbReference type="Pfam" id="PF04576"/>
    </source>
</evidence>
<feature type="region of interest" description="Disordered" evidence="5">
    <location>
        <begin position="1"/>
        <end position="30"/>
    </location>
</feature>
<comment type="caution">
    <text evidence="7">The sequence shown here is derived from an EMBL/GenBank/DDBJ whole genome shotgun (WGS) entry which is preliminary data.</text>
</comment>
<feature type="compositionally biased region" description="Acidic residues" evidence="5">
    <location>
        <begin position="17"/>
        <end position="30"/>
    </location>
</feature>
<keyword evidence="4" id="KW-0472">Membrane</keyword>
<dbReference type="Proteomes" id="UP000631114">
    <property type="component" value="Unassembled WGS sequence"/>
</dbReference>
<evidence type="ECO:0000256" key="2">
    <source>
        <dbReference type="ARBA" id="ARBA00022692"/>
    </source>
</evidence>
<keyword evidence="3" id="KW-1133">Transmembrane helix</keyword>
<dbReference type="Pfam" id="PF04576">
    <property type="entry name" value="Zein-binding"/>
    <property type="match status" value="1"/>
</dbReference>
<proteinExistence type="predicted"/>
<evidence type="ECO:0000256" key="3">
    <source>
        <dbReference type="ARBA" id="ARBA00022989"/>
    </source>
</evidence>
<keyword evidence="8" id="KW-1185">Reference proteome</keyword>
<comment type="subcellular location">
    <subcellularLocation>
        <location evidence="1">Membrane</location>
    </subcellularLocation>
</comment>
<organism evidence="7 8">
    <name type="scientific">Coptis chinensis</name>
    <dbReference type="NCBI Taxonomy" id="261450"/>
    <lineage>
        <taxon>Eukaryota</taxon>
        <taxon>Viridiplantae</taxon>
        <taxon>Streptophyta</taxon>
        <taxon>Embryophyta</taxon>
        <taxon>Tracheophyta</taxon>
        <taxon>Spermatophyta</taxon>
        <taxon>Magnoliopsida</taxon>
        <taxon>Ranunculales</taxon>
        <taxon>Ranunculaceae</taxon>
        <taxon>Coptidoideae</taxon>
        <taxon>Coptis</taxon>
    </lineage>
</organism>
<dbReference type="InterPro" id="IPR007656">
    <property type="entry name" value="GTD-bd"/>
</dbReference>
<dbReference type="AlphaFoldDB" id="A0A835IER1"/>
<keyword evidence="2" id="KW-0812">Transmembrane</keyword>
<gene>
    <name evidence="7" type="ORF">IFM89_022554</name>
</gene>
<feature type="domain" description="GTD-binding" evidence="6">
    <location>
        <begin position="37"/>
        <end position="80"/>
    </location>
</feature>
<feature type="compositionally biased region" description="Polar residues" evidence="5">
    <location>
        <begin position="1"/>
        <end position="12"/>
    </location>
</feature>
<reference evidence="7 8" key="1">
    <citation type="submission" date="2020-10" db="EMBL/GenBank/DDBJ databases">
        <title>The Coptis chinensis genome and diversification of protoberbering-type alkaloids.</title>
        <authorList>
            <person name="Wang B."/>
            <person name="Shu S."/>
            <person name="Song C."/>
            <person name="Liu Y."/>
        </authorList>
    </citation>
    <scope>NUCLEOTIDE SEQUENCE [LARGE SCALE GENOMIC DNA]</scope>
    <source>
        <strain evidence="7">HL-2020</strain>
        <tissue evidence="7">Leaf</tissue>
    </source>
</reference>
<dbReference type="EMBL" id="JADFTS010000003">
    <property type="protein sequence ID" value="KAF9615257.1"/>
    <property type="molecule type" value="Genomic_DNA"/>
</dbReference>
<evidence type="ECO:0000256" key="5">
    <source>
        <dbReference type="SAM" id="MobiDB-lite"/>
    </source>
</evidence>
<protein>
    <recommendedName>
        <fullName evidence="6">GTD-binding domain-containing protein</fullName>
    </recommendedName>
</protein>
<evidence type="ECO:0000313" key="8">
    <source>
        <dbReference type="Proteomes" id="UP000631114"/>
    </source>
</evidence>
<sequence>MMEYGSSLNFSNNEEEKGVEEEFGDEYKEDEERDLQALRKAVRIQRERVRKACLELETKRLAVASVANETMAMIMQLQSE</sequence>
<name>A0A835IER1_9MAGN</name>
<dbReference type="GO" id="GO:0016020">
    <property type="term" value="C:membrane"/>
    <property type="evidence" value="ECO:0007669"/>
    <property type="project" value="UniProtKB-SubCell"/>
</dbReference>
<dbReference type="GO" id="GO:0080115">
    <property type="term" value="F:myosin XI tail binding"/>
    <property type="evidence" value="ECO:0007669"/>
    <property type="project" value="UniProtKB-ARBA"/>
</dbReference>
<evidence type="ECO:0000313" key="7">
    <source>
        <dbReference type="EMBL" id="KAF9615257.1"/>
    </source>
</evidence>
<dbReference type="OrthoDB" id="1100010at2759"/>
<dbReference type="PANTHER" id="PTHR31422">
    <property type="entry name" value="BNAANNG28530D PROTEIN"/>
    <property type="match status" value="1"/>
</dbReference>
<evidence type="ECO:0000256" key="1">
    <source>
        <dbReference type="ARBA" id="ARBA00004370"/>
    </source>
</evidence>
<dbReference type="PANTHER" id="PTHR31422:SF2">
    <property type="entry name" value="PROTEIN FLOURY 1-LIKE"/>
    <property type="match status" value="1"/>
</dbReference>